<dbReference type="AlphaFoldDB" id="A0A7M2RFH5"/>
<dbReference type="KEGG" id="bliq:INP51_13720"/>
<dbReference type="Proteomes" id="UP000593601">
    <property type="component" value="Chromosome"/>
</dbReference>
<dbReference type="EMBL" id="CP063304">
    <property type="protein sequence ID" value="QOV19009.1"/>
    <property type="molecule type" value="Genomic_DNA"/>
</dbReference>
<sequence length="178" mass="20178">MADYEELKQMALDSGFSHVGDLDVDTIELKQEVRDMCSADKCHAYAKNWSCPPACGTIEECAKKVHKYKRGILLQTTGEVDTMDIDDIMELAADHKEHYDTFQKKVRKQYPDAMIIRDGACTKCKTCTYPDAPCRFPNELFHPMEGLGMLVSEVCQRNNLPYYYGPGTLTYVGCVLIE</sequence>
<gene>
    <name evidence="1" type="ORF">INP51_13720</name>
</gene>
<keyword evidence="2" id="KW-1185">Reference proteome</keyword>
<dbReference type="Pfam" id="PF10050">
    <property type="entry name" value="DUF2284"/>
    <property type="match status" value="1"/>
</dbReference>
<organism evidence="1 2">
    <name type="scientific">Blautia liquoris</name>
    <dbReference type="NCBI Taxonomy" id="2779518"/>
    <lineage>
        <taxon>Bacteria</taxon>
        <taxon>Bacillati</taxon>
        <taxon>Bacillota</taxon>
        <taxon>Clostridia</taxon>
        <taxon>Lachnospirales</taxon>
        <taxon>Lachnospiraceae</taxon>
        <taxon>Blautia</taxon>
    </lineage>
</organism>
<proteinExistence type="predicted"/>
<protein>
    <submittedName>
        <fullName evidence="1">DUF2284 domain-containing protein</fullName>
    </submittedName>
</protein>
<reference evidence="1 2" key="1">
    <citation type="submission" date="2020-10" db="EMBL/GenBank/DDBJ databases">
        <title>Blautia liquoris sp.nov., isolated from the mud in a fermentation cellar used for the production of Chinese strong-flavoured liquor.</title>
        <authorList>
            <person name="Lu L."/>
        </authorList>
    </citation>
    <scope>NUCLEOTIDE SEQUENCE [LARGE SCALE GENOMIC DNA]</scope>
    <source>
        <strain evidence="1 2">LZLJ-3</strain>
    </source>
</reference>
<evidence type="ECO:0000313" key="2">
    <source>
        <dbReference type="Proteomes" id="UP000593601"/>
    </source>
</evidence>
<evidence type="ECO:0000313" key="1">
    <source>
        <dbReference type="EMBL" id="QOV19009.1"/>
    </source>
</evidence>
<name>A0A7M2RFH5_9FIRM</name>
<dbReference type="RefSeq" id="WP_193735368.1">
    <property type="nucleotide sequence ID" value="NZ_CP063304.1"/>
</dbReference>
<accession>A0A7M2RFH5</accession>
<dbReference type="InterPro" id="IPR019271">
    <property type="entry name" value="DUF2284_metal-binding"/>
</dbReference>